<comment type="cofactor">
    <cofactor evidence="3">
        <name>pyridoxal 5'-phosphate</name>
        <dbReference type="ChEBI" id="CHEBI:597326"/>
    </cofactor>
</comment>
<dbReference type="PIRSF" id="PIRSF004848">
    <property type="entry name" value="YBL036c_PLPDEIII"/>
    <property type="match status" value="1"/>
</dbReference>
<dbReference type="PANTHER" id="PTHR10146:SF14">
    <property type="entry name" value="PYRIDOXAL PHOSPHATE HOMEOSTASIS PROTEIN"/>
    <property type="match status" value="1"/>
</dbReference>
<evidence type="ECO:0000313" key="6">
    <source>
        <dbReference type="EMBL" id="SFW58225.1"/>
    </source>
</evidence>
<dbReference type="NCBIfam" id="TIGR00044">
    <property type="entry name" value="YggS family pyridoxal phosphate-dependent enzyme"/>
    <property type="match status" value="1"/>
</dbReference>
<evidence type="ECO:0000256" key="4">
    <source>
        <dbReference type="RuleBase" id="RU004514"/>
    </source>
</evidence>
<dbReference type="InterPro" id="IPR011078">
    <property type="entry name" value="PyrdxlP_homeostasis"/>
</dbReference>
<dbReference type="InterPro" id="IPR029066">
    <property type="entry name" value="PLP-binding_barrel"/>
</dbReference>
<organism evidence="6 7">
    <name type="scientific">Selenomonas ruminantium</name>
    <dbReference type="NCBI Taxonomy" id="971"/>
    <lineage>
        <taxon>Bacteria</taxon>
        <taxon>Bacillati</taxon>
        <taxon>Bacillota</taxon>
        <taxon>Negativicutes</taxon>
        <taxon>Selenomonadales</taxon>
        <taxon>Selenomonadaceae</taxon>
        <taxon>Selenomonas</taxon>
    </lineage>
</organism>
<keyword evidence="1 2" id="KW-0663">Pyridoxal phosphate</keyword>
<keyword evidence="7" id="KW-1185">Reference proteome</keyword>
<dbReference type="HAMAP" id="MF_02087">
    <property type="entry name" value="PLP_homeostasis"/>
    <property type="match status" value="1"/>
</dbReference>
<dbReference type="Gene3D" id="3.20.20.10">
    <property type="entry name" value="Alanine racemase"/>
    <property type="match status" value="1"/>
</dbReference>
<dbReference type="FunFam" id="3.20.20.10:FF:000018">
    <property type="entry name" value="Pyridoxal phosphate homeostasis protein"/>
    <property type="match status" value="1"/>
</dbReference>
<sequence>MGQEIAERYQNVAAKIEAAKQRRTTVPKDAAVTLVAVTKNHDVAAMREAIAAGATNVGENRVQEAKGKFAEIGNSVTWHLIGHLQTNKVRQAVKFSDLIHSVDSLHLAETISSEAARIDKVQDILVQVNLAKEDSKSGVYRENLQEVLQAVTKLPNLRLRGLMCMAPNYDDVEKCRPLFREMYKIYQQIKEMGLPASNIDMLSMGMTHDYEIAVEEGANVVRVGTAIFGPRQY</sequence>
<reference evidence="7" key="1">
    <citation type="submission" date="2016-11" db="EMBL/GenBank/DDBJ databases">
        <authorList>
            <person name="Varghese N."/>
            <person name="Submissions S."/>
        </authorList>
    </citation>
    <scope>NUCLEOTIDE SEQUENCE [LARGE SCALE GENOMIC DNA]</scope>
    <source>
        <strain evidence="7">C3</strain>
    </source>
</reference>
<evidence type="ECO:0000256" key="3">
    <source>
        <dbReference type="PIRSR" id="PIRSR004848-1"/>
    </source>
</evidence>
<dbReference type="Pfam" id="PF01168">
    <property type="entry name" value="Ala_racemase_N"/>
    <property type="match status" value="1"/>
</dbReference>
<dbReference type="RefSeq" id="WP_081368598.1">
    <property type="nucleotide sequence ID" value="NZ_FPJA01000011.1"/>
</dbReference>
<dbReference type="CDD" id="cd00635">
    <property type="entry name" value="PLPDE_III_YBL036c_like"/>
    <property type="match status" value="1"/>
</dbReference>
<dbReference type="PANTHER" id="PTHR10146">
    <property type="entry name" value="PROLINE SYNTHETASE CO-TRANSCRIBED BACTERIAL HOMOLOG PROTEIN"/>
    <property type="match status" value="1"/>
</dbReference>
<accession>A0A1K1QEV3</accession>
<evidence type="ECO:0000313" key="7">
    <source>
        <dbReference type="Proteomes" id="UP000182958"/>
    </source>
</evidence>
<feature type="modified residue" description="N6-(pyridoxal phosphate)lysine" evidence="2 3">
    <location>
        <position position="39"/>
    </location>
</feature>
<dbReference type="EMBL" id="FPJA01000011">
    <property type="protein sequence ID" value="SFW58225.1"/>
    <property type="molecule type" value="Genomic_DNA"/>
</dbReference>
<evidence type="ECO:0000259" key="5">
    <source>
        <dbReference type="Pfam" id="PF01168"/>
    </source>
</evidence>
<comment type="similarity">
    <text evidence="2 4">Belongs to the pyridoxal phosphate-binding protein YggS/PROSC family.</text>
</comment>
<gene>
    <name evidence="6" type="ORF">SAMN02910323_2570</name>
</gene>
<proteinExistence type="inferred from homology"/>
<evidence type="ECO:0000256" key="1">
    <source>
        <dbReference type="ARBA" id="ARBA00022898"/>
    </source>
</evidence>
<dbReference type="SUPFAM" id="SSF51419">
    <property type="entry name" value="PLP-binding barrel"/>
    <property type="match status" value="1"/>
</dbReference>
<dbReference type="AlphaFoldDB" id="A0A1K1QEV3"/>
<protein>
    <recommendedName>
        <fullName evidence="2">Pyridoxal phosphate homeostasis protein</fullName>
        <shortName evidence="2">PLP homeostasis protein</shortName>
    </recommendedName>
</protein>
<name>A0A1K1QEV3_SELRU</name>
<feature type="domain" description="Alanine racemase N-terminal" evidence="5">
    <location>
        <begin position="28"/>
        <end position="231"/>
    </location>
</feature>
<dbReference type="GO" id="GO:0030170">
    <property type="term" value="F:pyridoxal phosphate binding"/>
    <property type="evidence" value="ECO:0007669"/>
    <property type="project" value="UniProtKB-UniRule"/>
</dbReference>
<dbReference type="Proteomes" id="UP000182958">
    <property type="component" value="Unassembled WGS sequence"/>
</dbReference>
<evidence type="ECO:0000256" key="2">
    <source>
        <dbReference type="HAMAP-Rule" id="MF_02087"/>
    </source>
</evidence>
<dbReference type="InterPro" id="IPR001608">
    <property type="entry name" value="Ala_racemase_N"/>
</dbReference>
<comment type="function">
    <text evidence="2">Pyridoxal 5'-phosphate (PLP)-binding protein, which is involved in PLP homeostasis.</text>
</comment>